<keyword evidence="5" id="KW-0805">Transcription regulation</keyword>
<reference evidence="16 17" key="1">
    <citation type="submission" date="2014-09" db="EMBL/GenBank/DDBJ databases">
        <authorList>
            <person name="Urmite Genomes Urmite Genomes"/>
        </authorList>
    </citation>
    <scope>NUCLEOTIDE SEQUENCE [LARGE SCALE GENOMIC DNA]</scope>
    <source>
        <strain evidence="16 17">ES2</strain>
    </source>
</reference>
<dbReference type="EMBL" id="CCXS01000001">
    <property type="protein sequence ID" value="CEG23868.1"/>
    <property type="molecule type" value="Genomic_DNA"/>
</dbReference>
<evidence type="ECO:0000256" key="3">
    <source>
        <dbReference type="ARBA" id="ARBA00022553"/>
    </source>
</evidence>
<dbReference type="CDD" id="cd00383">
    <property type="entry name" value="trans_reg_C"/>
    <property type="match status" value="1"/>
</dbReference>
<evidence type="ECO:0000313" key="17">
    <source>
        <dbReference type="Proteomes" id="UP000043699"/>
    </source>
</evidence>
<accession>A0A098ENK0</accession>
<dbReference type="InterPro" id="IPR011006">
    <property type="entry name" value="CheY-like_superfamily"/>
</dbReference>
<evidence type="ECO:0000256" key="8">
    <source>
        <dbReference type="ARBA" id="ARBA00023159"/>
    </source>
</evidence>
<feature type="DNA-binding region" description="OmpR/PhoB-type" evidence="13">
    <location>
        <begin position="123"/>
        <end position="221"/>
    </location>
</feature>
<name>A0A098ENK0_9BACL</name>
<keyword evidence="2" id="KW-0963">Cytoplasm</keyword>
<dbReference type="SMART" id="SM00862">
    <property type="entry name" value="Trans_reg_C"/>
    <property type="match status" value="1"/>
</dbReference>
<dbReference type="GO" id="GO:0032993">
    <property type="term" value="C:protein-DNA complex"/>
    <property type="evidence" value="ECO:0007669"/>
    <property type="project" value="TreeGrafter"/>
</dbReference>
<dbReference type="AlphaFoldDB" id="A0A098ENK0"/>
<evidence type="ECO:0000256" key="7">
    <source>
        <dbReference type="ARBA" id="ARBA00023125"/>
    </source>
</evidence>
<dbReference type="GO" id="GO:0006355">
    <property type="term" value="P:regulation of DNA-templated transcription"/>
    <property type="evidence" value="ECO:0007669"/>
    <property type="project" value="InterPro"/>
</dbReference>
<evidence type="ECO:0000256" key="12">
    <source>
        <dbReference type="PROSITE-ProRule" id="PRU00169"/>
    </source>
</evidence>
<dbReference type="PROSITE" id="PS50110">
    <property type="entry name" value="RESPONSE_REGULATORY"/>
    <property type="match status" value="1"/>
</dbReference>
<dbReference type="GO" id="GO:0005829">
    <property type="term" value="C:cytosol"/>
    <property type="evidence" value="ECO:0007669"/>
    <property type="project" value="TreeGrafter"/>
</dbReference>
<evidence type="ECO:0000256" key="2">
    <source>
        <dbReference type="ARBA" id="ARBA00022490"/>
    </source>
</evidence>
<evidence type="ECO:0000259" key="15">
    <source>
        <dbReference type="PROSITE" id="PS51755"/>
    </source>
</evidence>
<dbReference type="InterPro" id="IPR039420">
    <property type="entry name" value="WalR-like"/>
</dbReference>
<dbReference type="STRING" id="1499687.BN1080_02875"/>
<evidence type="ECO:0000256" key="9">
    <source>
        <dbReference type="ARBA" id="ARBA00023163"/>
    </source>
</evidence>
<dbReference type="Pfam" id="PF00486">
    <property type="entry name" value="Trans_reg_C"/>
    <property type="match status" value="1"/>
</dbReference>
<dbReference type="OrthoDB" id="9790442at2"/>
<evidence type="ECO:0000259" key="14">
    <source>
        <dbReference type="PROSITE" id="PS50110"/>
    </source>
</evidence>
<keyword evidence="7 13" id="KW-0238">DNA-binding</keyword>
<dbReference type="GO" id="GO:0000156">
    <property type="term" value="F:phosphorelay response regulator activity"/>
    <property type="evidence" value="ECO:0007669"/>
    <property type="project" value="TreeGrafter"/>
</dbReference>
<dbReference type="PANTHER" id="PTHR48111">
    <property type="entry name" value="REGULATOR OF RPOS"/>
    <property type="match status" value="1"/>
</dbReference>
<feature type="domain" description="Response regulatory" evidence="14">
    <location>
        <begin position="2"/>
        <end position="115"/>
    </location>
</feature>
<dbReference type="SMART" id="SM00448">
    <property type="entry name" value="REC"/>
    <property type="match status" value="1"/>
</dbReference>
<evidence type="ECO:0000256" key="13">
    <source>
        <dbReference type="PROSITE-ProRule" id="PRU01091"/>
    </source>
</evidence>
<evidence type="ECO:0000256" key="11">
    <source>
        <dbReference type="ARBA" id="ARBA00039976"/>
    </source>
</evidence>
<comment type="function">
    <text evidence="10">Member of the two-component regulatory system HssS/HssR involved in intracellular heme homeostasis and tempering of staphylococcal virulence. Phosphorylated HssR binds to a direct repeat sequence within hrtAB promoter and activates the expression of hrtAB, an efflux pump, in response to extracellular heme, hemin, hemoglobin or blood.</text>
</comment>
<dbReference type="SUPFAM" id="SSF52172">
    <property type="entry name" value="CheY-like"/>
    <property type="match status" value="1"/>
</dbReference>
<keyword evidence="4" id="KW-0902">Two-component regulatory system</keyword>
<evidence type="ECO:0000256" key="10">
    <source>
        <dbReference type="ARBA" id="ARBA00037471"/>
    </source>
</evidence>
<gene>
    <name evidence="16" type="primary">hssR</name>
    <name evidence="16" type="ORF">BN1080_02875</name>
</gene>
<dbReference type="Gene3D" id="1.10.10.10">
    <property type="entry name" value="Winged helix-like DNA-binding domain superfamily/Winged helix DNA-binding domain"/>
    <property type="match status" value="1"/>
</dbReference>
<evidence type="ECO:0000256" key="4">
    <source>
        <dbReference type="ARBA" id="ARBA00023012"/>
    </source>
</evidence>
<evidence type="ECO:0000256" key="5">
    <source>
        <dbReference type="ARBA" id="ARBA00023015"/>
    </source>
</evidence>
<dbReference type="GO" id="GO:0000976">
    <property type="term" value="F:transcription cis-regulatory region binding"/>
    <property type="evidence" value="ECO:0007669"/>
    <property type="project" value="TreeGrafter"/>
</dbReference>
<keyword evidence="8" id="KW-0010">Activator</keyword>
<dbReference type="InterPro" id="IPR001867">
    <property type="entry name" value="OmpR/PhoB-type_DNA-bd"/>
</dbReference>
<dbReference type="Gene3D" id="3.40.50.2300">
    <property type="match status" value="1"/>
</dbReference>
<sequence length="223" mass="25438">MKILVVDDDLYIQQLVVIHLEKEGYMVFRANDAAEALLLLEEVQVDLAIVDVMMPGMDGFELTRILTQDLSIPVILLTAKGQLEDKEKGFLSGSEDYMVKPFEPKELLFRVAVVLRRSERAVQENLQAGNVSINRRNFEVAIGHETLILPLKEFELLSLLVSRANQATPRPLLMEYVWGEDHDGNEMTLNTHINRIRDRLKRYGADVEIHTLRGIGYKLEAPK</sequence>
<keyword evidence="9" id="KW-0804">Transcription</keyword>
<keyword evidence="17" id="KW-1185">Reference proteome</keyword>
<comment type="subcellular location">
    <subcellularLocation>
        <location evidence="1">Cytoplasm</location>
    </subcellularLocation>
</comment>
<protein>
    <recommendedName>
        <fullName evidence="11">Heme response regulator HssR</fullName>
    </recommendedName>
</protein>
<feature type="modified residue" description="4-aspartylphosphate" evidence="12">
    <location>
        <position position="51"/>
    </location>
</feature>
<proteinExistence type="predicted"/>
<dbReference type="PROSITE" id="PS51755">
    <property type="entry name" value="OMPR_PHOB"/>
    <property type="match status" value="1"/>
</dbReference>
<keyword evidence="6" id="KW-0843">Virulence</keyword>
<dbReference type="Pfam" id="PF00072">
    <property type="entry name" value="Response_reg"/>
    <property type="match status" value="1"/>
</dbReference>
<dbReference type="InterPro" id="IPR036388">
    <property type="entry name" value="WH-like_DNA-bd_sf"/>
</dbReference>
<feature type="domain" description="OmpR/PhoB-type" evidence="15">
    <location>
        <begin position="123"/>
        <end position="221"/>
    </location>
</feature>
<evidence type="ECO:0000313" key="16">
    <source>
        <dbReference type="EMBL" id="CEG23868.1"/>
    </source>
</evidence>
<organism evidence="16 17">
    <name type="scientific">Planococcus massiliensis</name>
    <dbReference type="NCBI Taxonomy" id="1499687"/>
    <lineage>
        <taxon>Bacteria</taxon>
        <taxon>Bacillati</taxon>
        <taxon>Bacillota</taxon>
        <taxon>Bacilli</taxon>
        <taxon>Bacillales</taxon>
        <taxon>Caryophanaceae</taxon>
        <taxon>Planococcus</taxon>
    </lineage>
</organism>
<evidence type="ECO:0000256" key="6">
    <source>
        <dbReference type="ARBA" id="ARBA00023026"/>
    </source>
</evidence>
<dbReference type="Proteomes" id="UP000043699">
    <property type="component" value="Unassembled WGS sequence"/>
</dbReference>
<evidence type="ECO:0000256" key="1">
    <source>
        <dbReference type="ARBA" id="ARBA00004496"/>
    </source>
</evidence>
<dbReference type="InterPro" id="IPR001789">
    <property type="entry name" value="Sig_transdc_resp-reg_receiver"/>
</dbReference>
<keyword evidence="3 12" id="KW-0597">Phosphoprotein</keyword>
<dbReference type="CDD" id="cd17574">
    <property type="entry name" value="REC_OmpR"/>
    <property type="match status" value="1"/>
</dbReference>
<dbReference type="RefSeq" id="WP_052652902.1">
    <property type="nucleotide sequence ID" value="NZ_CCXS01000001.1"/>
</dbReference>
<dbReference type="PANTHER" id="PTHR48111:SF49">
    <property type="entry name" value="HEME RESPONSE REGULATOR HSSR"/>
    <property type="match status" value="1"/>
</dbReference>